<accession>A0A1Q8CM07</accession>
<dbReference type="PANTHER" id="PTHR15032">
    <property type="entry name" value="N-ACYL-PHOSPHATIDYLETHANOLAMINE-HYDROLYZING PHOSPHOLIPASE D"/>
    <property type="match status" value="1"/>
</dbReference>
<dbReference type="STRING" id="1912961.BU204_22275"/>
<dbReference type="Proteomes" id="UP000185596">
    <property type="component" value="Unassembled WGS sequence"/>
</dbReference>
<dbReference type="EMBL" id="MSIE01000042">
    <property type="protein sequence ID" value="OLF15397.1"/>
    <property type="molecule type" value="Genomic_DNA"/>
</dbReference>
<dbReference type="SUPFAM" id="SSF56281">
    <property type="entry name" value="Metallo-hydrolase/oxidoreductase"/>
    <property type="match status" value="1"/>
</dbReference>
<keyword evidence="3" id="KW-1185">Reference proteome</keyword>
<dbReference type="GO" id="GO:0005737">
    <property type="term" value="C:cytoplasm"/>
    <property type="evidence" value="ECO:0007669"/>
    <property type="project" value="TreeGrafter"/>
</dbReference>
<evidence type="ECO:0000313" key="2">
    <source>
        <dbReference type="EMBL" id="OLF15397.1"/>
    </source>
</evidence>
<dbReference type="Gene3D" id="3.60.15.10">
    <property type="entry name" value="Ribonuclease Z/Hydroxyacylglutathione hydrolase-like"/>
    <property type="match status" value="1"/>
</dbReference>
<organism evidence="2 3">
    <name type="scientific">Actinophytocola xanthii</name>
    <dbReference type="NCBI Taxonomy" id="1912961"/>
    <lineage>
        <taxon>Bacteria</taxon>
        <taxon>Bacillati</taxon>
        <taxon>Actinomycetota</taxon>
        <taxon>Actinomycetes</taxon>
        <taxon>Pseudonocardiales</taxon>
        <taxon>Pseudonocardiaceae</taxon>
    </lineage>
</organism>
<dbReference type="Pfam" id="PF12706">
    <property type="entry name" value="Lactamase_B_2"/>
    <property type="match status" value="1"/>
</dbReference>
<dbReference type="PANTHER" id="PTHR15032:SF4">
    <property type="entry name" value="N-ACYL-PHOSPHATIDYLETHANOLAMINE-HYDROLYZING PHOSPHOLIPASE D"/>
    <property type="match status" value="1"/>
</dbReference>
<evidence type="ECO:0000259" key="1">
    <source>
        <dbReference type="Pfam" id="PF12706"/>
    </source>
</evidence>
<dbReference type="AlphaFoldDB" id="A0A1Q8CM07"/>
<dbReference type="InterPro" id="IPR001279">
    <property type="entry name" value="Metallo-B-lactamas"/>
</dbReference>
<dbReference type="GO" id="GO:0016787">
    <property type="term" value="F:hydrolase activity"/>
    <property type="evidence" value="ECO:0007669"/>
    <property type="project" value="UniProtKB-KW"/>
</dbReference>
<dbReference type="InterPro" id="IPR036866">
    <property type="entry name" value="RibonucZ/Hydroxyglut_hydro"/>
</dbReference>
<sequence length="365" mass="39773">MVRRSALLVPVGAGAALVRAGWQVPAALGGRASGERLARMQASPNYRDGMFHNTVPASIAGPSGSVLRDFVLGRERRKPTGPVPLAVPDFGAAADGLRVSWLGHATVLVEIDGRRILFDPVWSDRVSPSPLVGPKRLHPVPVPLADLPPIDAVVISHDHYDHLDMVTVRRIARLWPETRFVVPLGVGAHLERWRIPVSRIDELDWAESATVGDVELTATAARHFSGRLKPGGNDTLWASWVVAGATQRVFYTGDSGYFDGYREIGERYGPFDATFVQVGAYSPHWPDIHMTPEEGVATHQAVRGGLLVPVHWGTFNLAMHSWSEPVERVLADAAREDVQVAVPRPGELLTVSDAPDPDGWWRSIA</sequence>
<gene>
    <name evidence="2" type="ORF">BU204_22275</name>
</gene>
<reference evidence="2 3" key="1">
    <citation type="submission" date="2016-12" db="EMBL/GenBank/DDBJ databases">
        <title>The draft genome sequence of Actinophytocola sp. 11-183.</title>
        <authorList>
            <person name="Wang W."/>
            <person name="Yuan L."/>
        </authorList>
    </citation>
    <scope>NUCLEOTIDE SEQUENCE [LARGE SCALE GENOMIC DNA]</scope>
    <source>
        <strain evidence="2 3">11-183</strain>
    </source>
</reference>
<feature type="domain" description="Metallo-beta-lactamase" evidence="1">
    <location>
        <begin position="114"/>
        <end position="312"/>
    </location>
</feature>
<protein>
    <submittedName>
        <fullName evidence="2">Zn-dependent hydrolase</fullName>
    </submittedName>
</protein>
<keyword evidence="2" id="KW-0378">Hydrolase</keyword>
<evidence type="ECO:0000313" key="3">
    <source>
        <dbReference type="Proteomes" id="UP000185596"/>
    </source>
</evidence>
<name>A0A1Q8CM07_9PSEU</name>
<comment type="caution">
    <text evidence="2">The sequence shown here is derived from an EMBL/GenBank/DDBJ whole genome shotgun (WGS) entry which is preliminary data.</text>
</comment>
<proteinExistence type="predicted"/>